<keyword evidence="2" id="KW-1185">Reference proteome</keyword>
<evidence type="ECO:0000313" key="1">
    <source>
        <dbReference type="EMBL" id="KAF2466641.1"/>
    </source>
</evidence>
<gene>
    <name evidence="1" type="ORF">BDR25DRAFT_359547</name>
</gene>
<organism evidence="1 2">
    <name type="scientific">Lindgomyces ingoldianus</name>
    <dbReference type="NCBI Taxonomy" id="673940"/>
    <lineage>
        <taxon>Eukaryota</taxon>
        <taxon>Fungi</taxon>
        <taxon>Dikarya</taxon>
        <taxon>Ascomycota</taxon>
        <taxon>Pezizomycotina</taxon>
        <taxon>Dothideomycetes</taxon>
        <taxon>Pleosporomycetidae</taxon>
        <taxon>Pleosporales</taxon>
        <taxon>Lindgomycetaceae</taxon>
        <taxon>Lindgomyces</taxon>
    </lineage>
</organism>
<comment type="caution">
    <text evidence="1">The sequence shown here is derived from an EMBL/GenBank/DDBJ whole genome shotgun (WGS) entry which is preliminary data.</text>
</comment>
<reference evidence="1" key="1">
    <citation type="journal article" date="2020" name="Stud. Mycol.">
        <title>101 Dothideomycetes genomes: a test case for predicting lifestyles and emergence of pathogens.</title>
        <authorList>
            <person name="Haridas S."/>
            <person name="Albert R."/>
            <person name="Binder M."/>
            <person name="Bloem J."/>
            <person name="Labutti K."/>
            <person name="Salamov A."/>
            <person name="Andreopoulos B."/>
            <person name="Baker S."/>
            <person name="Barry K."/>
            <person name="Bills G."/>
            <person name="Bluhm B."/>
            <person name="Cannon C."/>
            <person name="Castanera R."/>
            <person name="Culley D."/>
            <person name="Daum C."/>
            <person name="Ezra D."/>
            <person name="Gonzalez J."/>
            <person name="Henrissat B."/>
            <person name="Kuo A."/>
            <person name="Liang C."/>
            <person name="Lipzen A."/>
            <person name="Lutzoni F."/>
            <person name="Magnuson J."/>
            <person name="Mondo S."/>
            <person name="Nolan M."/>
            <person name="Ohm R."/>
            <person name="Pangilinan J."/>
            <person name="Park H.-J."/>
            <person name="Ramirez L."/>
            <person name="Alfaro M."/>
            <person name="Sun H."/>
            <person name="Tritt A."/>
            <person name="Yoshinaga Y."/>
            <person name="Zwiers L.-H."/>
            <person name="Turgeon B."/>
            <person name="Goodwin S."/>
            <person name="Spatafora J."/>
            <person name="Crous P."/>
            <person name="Grigoriev I."/>
        </authorList>
    </citation>
    <scope>NUCLEOTIDE SEQUENCE</scope>
    <source>
        <strain evidence="1">ATCC 200398</strain>
    </source>
</reference>
<dbReference type="Proteomes" id="UP000799755">
    <property type="component" value="Unassembled WGS sequence"/>
</dbReference>
<evidence type="ECO:0000313" key="2">
    <source>
        <dbReference type="Proteomes" id="UP000799755"/>
    </source>
</evidence>
<name>A0ACB6QKH0_9PLEO</name>
<accession>A0ACB6QKH0</accession>
<sequence length="132" mass="14854">MPARERALTKRNITGRWSATSLFPFNPEQRLQRHVRKLASTADYPSLNELPSKINLNFCSRSVVLGKAKIMSYDDLEEARAKCAAKDKATTDKSKGKRCRKRKPSTLEAELEAGLEAEEEVDTISSMPKDKV</sequence>
<protein>
    <submittedName>
        <fullName evidence="1">Uncharacterized protein</fullName>
    </submittedName>
</protein>
<dbReference type="EMBL" id="MU003524">
    <property type="protein sequence ID" value="KAF2466641.1"/>
    <property type="molecule type" value="Genomic_DNA"/>
</dbReference>
<proteinExistence type="predicted"/>